<feature type="transmembrane region" description="Helical" evidence="1">
    <location>
        <begin position="159"/>
        <end position="179"/>
    </location>
</feature>
<comment type="caution">
    <text evidence="2">The sequence shown here is derived from an EMBL/GenBank/DDBJ whole genome shotgun (WGS) entry which is preliminary data.</text>
</comment>
<evidence type="ECO:0000256" key="1">
    <source>
        <dbReference type="SAM" id="Phobius"/>
    </source>
</evidence>
<dbReference type="EMBL" id="JBHTOF010000025">
    <property type="protein sequence ID" value="MFD1465139.1"/>
    <property type="molecule type" value="Genomic_DNA"/>
</dbReference>
<evidence type="ECO:0000313" key="2">
    <source>
        <dbReference type="EMBL" id="MFD1465139.1"/>
    </source>
</evidence>
<accession>A0ABW4DNP6</accession>
<reference evidence="3" key="1">
    <citation type="journal article" date="2019" name="Int. J. Syst. Evol. Microbiol.">
        <title>The Global Catalogue of Microorganisms (GCM) 10K type strain sequencing project: providing services to taxonomists for standard genome sequencing and annotation.</title>
        <authorList>
            <consortium name="The Broad Institute Genomics Platform"/>
            <consortium name="The Broad Institute Genome Sequencing Center for Infectious Disease"/>
            <person name="Wu L."/>
            <person name="Ma J."/>
        </authorList>
    </citation>
    <scope>NUCLEOTIDE SEQUENCE [LARGE SCALE GENOMIC DNA]</scope>
    <source>
        <strain evidence="3">CCM 8951</strain>
    </source>
</reference>
<feature type="transmembrane region" description="Helical" evidence="1">
    <location>
        <begin position="12"/>
        <end position="34"/>
    </location>
</feature>
<protein>
    <recommendedName>
        <fullName evidence="4">DUF624 domain-containing protein</fullName>
    </recommendedName>
</protein>
<keyword evidence="3" id="KW-1185">Reference proteome</keyword>
<evidence type="ECO:0008006" key="4">
    <source>
        <dbReference type="Google" id="ProtNLM"/>
    </source>
</evidence>
<feature type="transmembrane region" description="Helical" evidence="1">
    <location>
        <begin position="46"/>
        <end position="65"/>
    </location>
</feature>
<proteinExistence type="predicted"/>
<gene>
    <name evidence="2" type="ORF">ACFQ4L_03415</name>
</gene>
<name>A0ABW4DNP6_9LACO</name>
<organism evidence="2 3">
    <name type="scientific">Lapidilactobacillus mulanensis</name>
    <dbReference type="NCBI Taxonomy" id="2485999"/>
    <lineage>
        <taxon>Bacteria</taxon>
        <taxon>Bacillati</taxon>
        <taxon>Bacillota</taxon>
        <taxon>Bacilli</taxon>
        <taxon>Lactobacillales</taxon>
        <taxon>Lactobacillaceae</taxon>
        <taxon>Lapidilactobacillus</taxon>
    </lineage>
</organism>
<feature type="transmembrane region" description="Helical" evidence="1">
    <location>
        <begin position="185"/>
        <end position="205"/>
    </location>
</feature>
<keyword evidence="1" id="KW-1133">Transmembrane helix</keyword>
<evidence type="ECO:0000313" key="3">
    <source>
        <dbReference type="Proteomes" id="UP001597244"/>
    </source>
</evidence>
<dbReference type="Proteomes" id="UP001597244">
    <property type="component" value="Unassembled WGS sequence"/>
</dbReference>
<keyword evidence="1" id="KW-0812">Transmembrane</keyword>
<keyword evidence="1" id="KW-0472">Membrane</keyword>
<feature type="transmembrane region" description="Helical" evidence="1">
    <location>
        <begin position="125"/>
        <end position="147"/>
    </location>
</feature>
<feature type="transmembrane region" description="Helical" evidence="1">
    <location>
        <begin position="92"/>
        <end position="113"/>
    </location>
</feature>
<sequence>MKKNLIYQVIEIFWRFVLCSFYFYLSNVVLIVSLLTLKFSLVTSPIYLIGLVLLYPSIGGLADLLKDRSWNIEFIAGFKKYFHFYWVNRFKYLKIGLLYTGIVIFLLFDMYAVNAVIKNQLFSPMILVLLILTLVSLGWIIGIQSFFKIDVKNSLKMSFYALSHFGLNSLMIVLLFFLIYMSVSFIPQFMAFIIAPVVIEGLILLTKKPLQQIRLQLHIH</sequence>